<comment type="caution">
    <text evidence="2">The sequence shown here is derived from an EMBL/GenBank/DDBJ whole genome shotgun (WGS) entry which is preliminary data.</text>
</comment>
<evidence type="ECO:0000313" key="2">
    <source>
        <dbReference type="EMBL" id="MFD2672580.1"/>
    </source>
</evidence>
<reference evidence="3" key="1">
    <citation type="journal article" date="2019" name="Int. J. Syst. Evol. Microbiol.">
        <title>The Global Catalogue of Microorganisms (GCM) 10K type strain sequencing project: providing services to taxonomists for standard genome sequencing and annotation.</title>
        <authorList>
            <consortium name="The Broad Institute Genomics Platform"/>
            <consortium name="The Broad Institute Genome Sequencing Center for Infectious Disease"/>
            <person name="Wu L."/>
            <person name="Ma J."/>
        </authorList>
    </citation>
    <scope>NUCLEOTIDE SEQUENCE [LARGE SCALE GENOMIC DNA]</scope>
    <source>
        <strain evidence="3">KCTC 33676</strain>
    </source>
</reference>
<dbReference type="RefSeq" id="WP_379930144.1">
    <property type="nucleotide sequence ID" value="NZ_JBHUMM010000042.1"/>
</dbReference>
<evidence type="ECO:0000256" key="1">
    <source>
        <dbReference type="SAM" id="MobiDB-lite"/>
    </source>
</evidence>
<feature type="region of interest" description="Disordered" evidence="1">
    <location>
        <begin position="36"/>
        <end position="55"/>
    </location>
</feature>
<protein>
    <submittedName>
        <fullName evidence="2">Polyribonucleotide nucleotidyltransferase</fullName>
    </submittedName>
</protein>
<dbReference type="EMBL" id="JBHUMM010000042">
    <property type="protein sequence ID" value="MFD2672580.1"/>
    <property type="molecule type" value="Genomic_DNA"/>
</dbReference>
<proteinExistence type="predicted"/>
<sequence length="55" mass="5902">MSGINSSMMSIQLATLRHSLNMSIIQNQQLLSSGLTSTSAQAPHPHAGKQIDIRV</sequence>
<organism evidence="2 3">
    <name type="scientific">Marinicrinis sediminis</name>
    <dbReference type="NCBI Taxonomy" id="1652465"/>
    <lineage>
        <taxon>Bacteria</taxon>
        <taxon>Bacillati</taxon>
        <taxon>Bacillota</taxon>
        <taxon>Bacilli</taxon>
        <taxon>Bacillales</taxon>
        <taxon>Paenibacillaceae</taxon>
    </lineage>
</organism>
<dbReference type="Proteomes" id="UP001597497">
    <property type="component" value="Unassembled WGS sequence"/>
</dbReference>
<name>A0ABW5RBZ4_9BACL</name>
<gene>
    <name evidence="2" type="ORF">ACFSUC_13510</name>
</gene>
<keyword evidence="3" id="KW-1185">Reference proteome</keyword>
<evidence type="ECO:0000313" key="3">
    <source>
        <dbReference type="Proteomes" id="UP001597497"/>
    </source>
</evidence>
<accession>A0ABW5RBZ4</accession>